<gene>
    <name evidence="1" type="ORF">PDESU_06173</name>
</gene>
<dbReference type="AlphaFoldDB" id="A0A6C2UBZ2"/>
<evidence type="ECO:0000313" key="1">
    <source>
        <dbReference type="EMBL" id="VGO17575.1"/>
    </source>
</evidence>
<dbReference type="EMBL" id="CAAHFG010000004">
    <property type="protein sequence ID" value="VGO17575.1"/>
    <property type="molecule type" value="Genomic_DNA"/>
</dbReference>
<name>A0A6C2UBZ2_PONDE</name>
<sequence>MPNWVYNELYITGHEKARKALCRQAKGTYTERGGKVRKSPFMFSRFCPPPPYELLEGIYALEKDDDWPLDMKWQSDNWGCKWDVAGRSDLLRVTKSSHVYSLLTAWAPPSAFIRNLSCLYPYLHFSLHSTYPAGGRGIEKFVGGYSNYSCMYKSKLSNVGKLP</sequence>
<protein>
    <submittedName>
        <fullName evidence="1">Uncharacterized protein</fullName>
    </submittedName>
</protein>
<keyword evidence="2" id="KW-1185">Reference proteome</keyword>
<accession>A0A6C2UBZ2</accession>
<reference evidence="1 2" key="1">
    <citation type="submission" date="2019-04" db="EMBL/GenBank/DDBJ databases">
        <authorList>
            <person name="Van Vliet M D."/>
        </authorList>
    </citation>
    <scope>NUCLEOTIDE SEQUENCE [LARGE SCALE GENOMIC DNA]</scope>
    <source>
        <strain evidence="1 2">F1</strain>
    </source>
</reference>
<dbReference type="RefSeq" id="WP_136083034.1">
    <property type="nucleotide sequence ID" value="NZ_CAAHFG010000004.1"/>
</dbReference>
<dbReference type="Proteomes" id="UP000366872">
    <property type="component" value="Unassembled WGS sequence"/>
</dbReference>
<evidence type="ECO:0000313" key="2">
    <source>
        <dbReference type="Proteomes" id="UP000366872"/>
    </source>
</evidence>
<organism evidence="1 2">
    <name type="scientific">Pontiella desulfatans</name>
    <dbReference type="NCBI Taxonomy" id="2750659"/>
    <lineage>
        <taxon>Bacteria</taxon>
        <taxon>Pseudomonadati</taxon>
        <taxon>Kiritimatiellota</taxon>
        <taxon>Kiritimatiellia</taxon>
        <taxon>Kiritimatiellales</taxon>
        <taxon>Pontiellaceae</taxon>
        <taxon>Pontiella</taxon>
    </lineage>
</organism>
<proteinExistence type="predicted"/>